<accession>A0A1R3JIY9</accession>
<dbReference type="Proteomes" id="UP000188268">
    <property type="component" value="Unassembled WGS sequence"/>
</dbReference>
<dbReference type="Gramene" id="OMO94812">
    <property type="protein sequence ID" value="OMO94812"/>
    <property type="gene ID" value="CCACVL1_05804"/>
</dbReference>
<dbReference type="EMBL" id="AWWV01007778">
    <property type="protein sequence ID" value="OMO94812.1"/>
    <property type="molecule type" value="Genomic_DNA"/>
</dbReference>
<protein>
    <submittedName>
        <fullName evidence="1">Uncharacterized protein</fullName>
    </submittedName>
</protein>
<comment type="caution">
    <text evidence="1">The sequence shown here is derived from an EMBL/GenBank/DDBJ whole genome shotgun (WGS) entry which is preliminary data.</text>
</comment>
<reference evidence="1 2" key="1">
    <citation type="submission" date="2013-09" db="EMBL/GenBank/DDBJ databases">
        <title>Corchorus capsularis genome sequencing.</title>
        <authorList>
            <person name="Alam M."/>
            <person name="Haque M.S."/>
            <person name="Islam M.S."/>
            <person name="Emdad E.M."/>
            <person name="Islam M.M."/>
            <person name="Ahmed B."/>
            <person name="Halim A."/>
            <person name="Hossen Q.M.M."/>
            <person name="Hossain M.Z."/>
            <person name="Ahmed R."/>
            <person name="Khan M.M."/>
            <person name="Islam R."/>
            <person name="Rashid M.M."/>
            <person name="Khan S.A."/>
            <person name="Rahman M.S."/>
            <person name="Alam M."/>
        </authorList>
    </citation>
    <scope>NUCLEOTIDE SEQUENCE [LARGE SCALE GENOMIC DNA]</scope>
    <source>
        <strain evidence="2">cv. CVL-1</strain>
        <tissue evidence="1">Whole seedling</tissue>
    </source>
</reference>
<name>A0A1R3JIY9_COCAP</name>
<sequence length="76" mass="8374">MKLGRTKIRTTCADLRRSDRIFGLGYTETLIFGPINTLATTVNMLLAAASSRLVLFPTNPNSVFHDNAQLMLSTSE</sequence>
<proteinExistence type="predicted"/>
<evidence type="ECO:0000313" key="2">
    <source>
        <dbReference type="Proteomes" id="UP000188268"/>
    </source>
</evidence>
<evidence type="ECO:0000313" key="1">
    <source>
        <dbReference type="EMBL" id="OMO94812.1"/>
    </source>
</evidence>
<dbReference type="AlphaFoldDB" id="A0A1R3JIY9"/>
<keyword evidence="2" id="KW-1185">Reference proteome</keyword>
<organism evidence="1 2">
    <name type="scientific">Corchorus capsularis</name>
    <name type="common">Jute</name>
    <dbReference type="NCBI Taxonomy" id="210143"/>
    <lineage>
        <taxon>Eukaryota</taxon>
        <taxon>Viridiplantae</taxon>
        <taxon>Streptophyta</taxon>
        <taxon>Embryophyta</taxon>
        <taxon>Tracheophyta</taxon>
        <taxon>Spermatophyta</taxon>
        <taxon>Magnoliopsida</taxon>
        <taxon>eudicotyledons</taxon>
        <taxon>Gunneridae</taxon>
        <taxon>Pentapetalae</taxon>
        <taxon>rosids</taxon>
        <taxon>malvids</taxon>
        <taxon>Malvales</taxon>
        <taxon>Malvaceae</taxon>
        <taxon>Grewioideae</taxon>
        <taxon>Apeibeae</taxon>
        <taxon>Corchorus</taxon>
    </lineage>
</organism>
<gene>
    <name evidence="1" type="ORF">CCACVL1_05804</name>
</gene>